<dbReference type="SUPFAM" id="SSF48576">
    <property type="entry name" value="Terpenoid synthases"/>
    <property type="match status" value="1"/>
</dbReference>
<evidence type="ECO:0000256" key="1">
    <source>
        <dbReference type="ARBA" id="ARBA00001946"/>
    </source>
</evidence>
<keyword evidence="3" id="KW-0460">Magnesium</keyword>
<evidence type="ECO:0000313" key="8">
    <source>
        <dbReference type="Proteomes" id="UP001443914"/>
    </source>
</evidence>
<dbReference type="Pfam" id="PF03936">
    <property type="entry name" value="Terpene_synth_C"/>
    <property type="match status" value="1"/>
</dbReference>
<gene>
    <name evidence="7" type="ORF">RND81_11G134800</name>
</gene>
<comment type="caution">
    <text evidence="7">The sequence shown here is derived from an EMBL/GenBank/DDBJ whole genome shotgun (WGS) entry which is preliminary data.</text>
</comment>
<sequence length="626" mass="73349">MFSTVTTPLSQAIPLTSVTNIGYNYCKQWHTQNLSTSFTPIYAGFRHTMFIRPAKLVGNMERHVLTSKTAIQDNVECNNEVKDDVIRPLAHFAPDIWGNSFLHFSPQDSLNLEKYEIEVEPLREEVRKWLKDGWMEISKKMKLIDEVERLGVYYYYNDEIEDSLRKIYEELAVHNFRNLEFDLCDTATLFRVLRQHGYKVPCDIFKKFTNGEGKFKESISKDTKGILSLYEAAHVRIHGDDILDEAIIFTTNILKSLSTSKFSKQATHALKQALHFGNPRDECRQFVSFYEDDEYRNETLLKFAKIEYNRLQLIHRQELSQIERWWRALDLEKKLPYARQRSVECLYCVTIMYFEPQYSFARVLLTKIFLILSVLDDTYDAYGTFDELRLLTQAFERWDVNAIEELPEDYMKVVYSFVLDTCGEFAMEMSKRGKSFAAKYTIDRIIDLVRSYYNETKWKKTRYMPTFEEYLVNAGITSAVQLIITSSMMGMDEITDENQYQLMIQPSKAITACELLGRFADDIAGHEEEQERGDFASSVECYMHNYKKSKEETIAILKKMMDDYWKQMNEELLFEANSAIQRPVLIRILNLCRVGDVIYKGIDGYTHSPEVLKDVVLSTYIKPFPI</sequence>
<dbReference type="FunFam" id="1.50.10.130:FF:000001">
    <property type="entry name" value="Isoprene synthase, chloroplastic"/>
    <property type="match status" value="1"/>
</dbReference>
<dbReference type="GO" id="GO:0010333">
    <property type="term" value="F:terpene synthase activity"/>
    <property type="evidence" value="ECO:0007669"/>
    <property type="project" value="InterPro"/>
</dbReference>
<dbReference type="GO" id="GO:0016102">
    <property type="term" value="P:diterpenoid biosynthetic process"/>
    <property type="evidence" value="ECO:0007669"/>
    <property type="project" value="InterPro"/>
</dbReference>
<evidence type="ECO:0000313" key="7">
    <source>
        <dbReference type="EMBL" id="KAK9677302.1"/>
    </source>
</evidence>
<dbReference type="InterPro" id="IPR008930">
    <property type="entry name" value="Terpenoid_cyclase/PrenylTrfase"/>
</dbReference>
<dbReference type="AlphaFoldDB" id="A0AAW1HLP9"/>
<keyword evidence="4" id="KW-0456">Lyase</keyword>
<comment type="cofactor">
    <cofactor evidence="1">
        <name>Mg(2+)</name>
        <dbReference type="ChEBI" id="CHEBI:18420"/>
    </cofactor>
</comment>
<dbReference type="SFLD" id="SFLDS00005">
    <property type="entry name" value="Isoprenoid_Synthase_Type_I"/>
    <property type="match status" value="1"/>
</dbReference>
<reference evidence="7" key="1">
    <citation type="submission" date="2024-03" db="EMBL/GenBank/DDBJ databases">
        <title>WGS assembly of Saponaria officinalis var. Norfolk2.</title>
        <authorList>
            <person name="Jenkins J."/>
            <person name="Shu S."/>
            <person name="Grimwood J."/>
            <person name="Barry K."/>
            <person name="Goodstein D."/>
            <person name="Schmutz J."/>
            <person name="Leebens-Mack J."/>
            <person name="Osbourn A."/>
        </authorList>
    </citation>
    <scope>NUCLEOTIDE SEQUENCE [LARGE SCALE GENOMIC DNA]</scope>
    <source>
        <strain evidence="7">JIC</strain>
    </source>
</reference>
<dbReference type="CDD" id="cd00684">
    <property type="entry name" value="Terpene_cyclase_plant_C1"/>
    <property type="match status" value="1"/>
</dbReference>
<dbReference type="InterPro" id="IPR036965">
    <property type="entry name" value="Terpene_synth_N_sf"/>
</dbReference>
<keyword evidence="2" id="KW-0479">Metal-binding</keyword>
<name>A0AAW1HLP9_SAPOF</name>
<keyword evidence="8" id="KW-1185">Reference proteome</keyword>
<dbReference type="Pfam" id="PF01397">
    <property type="entry name" value="Terpene_synth"/>
    <property type="match status" value="1"/>
</dbReference>
<dbReference type="PANTHER" id="PTHR31225:SF93">
    <property type="entry name" value="ALPHA-HUMULENE_(-)-(E)-BETA-CARYOPHYLLENE SYNTHASE"/>
    <property type="match status" value="1"/>
</dbReference>
<dbReference type="FunFam" id="1.10.600.10:FF:000007">
    <property type="entry name" value="Isoprene synthase, chloroplastic"/>
    <property type="match status" value="1"/>
</dbReference>
<evidence type="ECO:0000256" key="4">
    <source>
        <dbReference type="ARBA" id="ARBA00023239"/>
    </source>
</evidence>
<feature type="domain" description="Terpene synthase N-terminal" evidence="5">
    <location>
        <begin position="96"/>
        <end position="269"/>
    </location>
</feature>
<dbReference type="Gene3D" id="1.50.10.130">
    <property type="entry name" value="Terpene synthase, N-terminal domain"/>
    <property type="match status" value="1"/>
</dbReference>
<dbReference type="Gene3D" id="1.10.600.10">
    <property type="entry name" value="Farnesyl Diphosphate Synthase"/>
    <property type="match status" value="1"/>
</dbReference>
<dbReference type="PANTHER" id="PTHR31225">
    <property type="entry name" value="OS04G0344100 PROTEIN-RELATED"/>
    <property type="match status" value="1"/>
</dbReference>
<dbReference type="InterPro" id="IPR044814">
    <property type="entry name" value="Terpene_cyclase_plant_C1"/>
</dbReference>
<feature type="domain" description="Terpene synthase metal-binding" evidence="6">
    <location>
        <begin position="329"/>
        <end position="567"/>
    </location>
</feature>
<evidence type="ECO:0000256" key="2">
    <source>
        <dbReference type="ARBA" id="ARBA00022723"/>
    </source>
</evidence>
<dbReference type="EMBL" id="JBDFQZ010000011">
    <property type="protein sequence ID" value="KAK9677302.1"/>
    <property type="molecule type" value="Genomic_DNA"/>
</dbReference>
<accession>A0AAW1HLP9</accession>
<dbReference type="InterPro" id="IPR001906">
    <property type="entry name" value="Terpene_synth_N"/>
</dbReference>
<dbReference type="Proteomes" id="UP001443914">
    <property type="component" value="Unassembled WGS sequence"/>
</dbReference>
<organism evidence="7 8">
    <name type="scientific">Saponaria officinalis</name>
    <name type="common">Common soapwort</name>
    <name type="synonym">Lychnis saponaria</name>
    <dbReference type="NCBI Taxonomy" id="3572"/>
    <lineage>
        <taxon>Eukaryota</taxon>
        <taxon>Viridiplantae</taxon>
        <taxon>Streptophyta</taxon>
        <taxon>Embryophyta</taxon>
        <taxon>Tracheophyta</taxon>
        <taxon>Spermatophyta</taxon>
        <taxon>Magnoliopsida</taxon>
        <taxon>eudicotyledons</taxon>
        <taxon>Gunneridae</taxon>
        <taxon>Pentapetalae</taxon>
        <taxon>Caryophyllales</taxon>
        <taxon>Caryophyllaceae</taxon>
        <taxon>Caryophylleae</taxon>
        <taxon>Saponaria</taxon>
    </lineage>
</organism>
<protein>
    <submittedName>
        <fullName evidence="7">Uncharacterized protein</fullName>
    </submittedName>
</protein>
<dbReference type="InterPro" id="IPR008949">
    <property type="entry name" value="Isoprenoid_synthase_dom_sf"/>
</dbReference>
<dbReference type="InterPro" id="IPR050148">
    <property type="entry name" value="Terpene_synthase-like"/>
</dbReference>
<proteinExistence type="predicted"/>
<dbReference type="InterPro" id="IPR005630">
    <property type="entry name" value="Terpene_synthase_metal-bd"/>
</dbReference>
<evidence type="ECO:0000256" key="3">
    <source>
        <dbReference type="ARBA" id="ARBA00022842"/>
    </source>
</evidence>
<dbReference type="SFLD" id="SFLDG01019">
    <property type="entry name" value="Terpene_Cyclase_Like_1_C_Termi"/>
    <property type="match status" value="1"/>
</dbReference>
<evidence type="ECO:0000259" key="5">
    <source>
        <dbReference type="Pfam" id="PF01397"/>
    </source>
</evidence>
<dbReference type="SUPFAM" id="SSF48239">
    <property type="entry name" value="Terpenoid cyclases/Protein prenyltransferases"/>
    <property type="match status" value="1"/>
</dbReference>
<dbReference type="InterPro" id="IPR034741">
    <property type="entry name" value="Terpene_cyclase-like_1_C"/>
</dbReference>
<dbReference type="GO" id="GO:0000287">
    <property type="term" value="F:magnesium ion binding"/>
    <property type="evidence" value="ECO:0007669"/>
    <property type="project" value="InterPro"/>
</dbReference>
<evidence type="ECO:0000259" key="6">
    <source>
        <dbReference type="Pfam" id="PF03936"/>
    </source>
</evidence>